<dbReference type="Pfam" id="PF13614">
    <property type="entry name" value="AAA_31"/>
    <property type="match status" value="1"/>
</dbReference>
<dbReference type="SUPFAM" id="SSF52540">
    <property type="entry name" value="P-loop containing nucleoside triphosphate hydrolases"/>
    <property type="match status" value="1"/>
</dbReference>
<dbReference type="GO" id="GO:0009898">
    <property type="term" value="C:cytoplasmic side of plasma membrane"/>
    <property type="evidence" value="ECO:0007669"/>
    <property type="project" value="TreeGrafter"/>
</dbReference>
<evidence type="ECO:0000313" key="3">
    <source>
        <dbReference type="Proteomes" id="UP000322524"/>
    </source>
</evidence>
<dbReference type="InterPro" id="IPR027417">
    <property type="entry name" value="P-loop_NTPase"/>
</dbReference>
<evidence type="ECO:0000259" key="1">
    <source>
        <dbReference type="Pfam" id="PF13614"/>
    </source>
</evidence>
<dbReference type="PANTHER" id="PTHR43384">
    <property type="entry name" value="SEPTUM SITE-DETERMINING PROTEIN MIND HOMOLOG, CHLOROPLASTIC-RELATED"/>
    <property type="match status" value="1"/>
</dbReference>
<name>A0A5D4T5M6_9BACI</name>
<dbReference type="InterPro" id="IPR050625">
    <property type="entry name" value="ParA/MinD_ATPase"/>
</dbReference>
<protein>
    <submittedName>
        <fullName evidence="2">AAA family ATPase</fullName>
    </submittedName>
</protein>
<organism evidence="2 3">
    <name type="scientific">Sutcliffiella horikoshii</name>
    <dbReference type="NCBI Taxonomy" id="79883"/>
    <lineage>
        <taxon>Bacteria</taxon>
        <taxon>Bacillati</taxon>
        <taxon>Bacillota</taxon>
        <taxon>Bacilli</taxon>
        <taxon>Bacillales</taxon>
        <taxon>Bacillaceae</taxon>
        <taxon>Sutcliffiella</taxon>
    </lineage>
</organism>
<dbReference type="InterPro" id="IPR025669">
    <property type="entry name" value="AAA_dom"/>
</dbReference>
<dbReference type="OrthoDB" id="9794577at2"/>
<dbReference type="EMBL" id="VTEV01000001">
    <property type="protein sequence ID" value="TYS71027.1"/>
    <property type="molecule type" value="Genomic_DNA"/>
</dbReference>
<dbReference type="GO" id="GO:0005829">
    <property type="term" value="C:cytosol"/>
    <property type="evidence" value="ECO:0007669"/>
    <property type="project" value="TreeGrafter"/>
</dbReference>
<reference evidence="2 3" key="1">
    <citation type="submission" date="2019-08" db="EMBL/GenBank/DDBJ databases">
        <title>Bacillus genomes from the desert of Cuatro Cienegas, Coahuila.</title>
        <authorList>
            <person name="Olmedo-Alvarez G."/>
        </authorList>
    </citation>
    <scope>NUCLEOTIDE SEQUENCE [LARGE SCALE GENOMIC DNA]</scope>
    <source>
        <strain evidence="2 3">CH28_1T</strain>
    </source>
</reference>
<comment type="caution">
    <text evidence="2">The sequence shown here is derived from an EMBL/GenBank/DDBJ whole genome shotgun (WGS) entry which is preliminary data.</text>
</comment>
<dbReference type="Proteomes" id="UP000322524">
    <property type="component" value="Unassembled WGS sequence"/>
</dbReference>
<sequence length="393" mass="44863">MIKWYGFLNENEQKISEMILWLRTHENYKGLTTIDELLNELDAPEKRIIFIDKSISPNFYSLTMQLKKLDPNNFVIMVGKDLKEADIRLAMRAGMMDCINLQDDIELIKNGLIESKRHIEYLKKQEAHAPSFAQKEGRIITSSSTKGGVGKTTFAVNLAYSLQKKNQSVILVDLHLQFGDVAMFCDVKPKKTIYEWVKEDFDRKNRNVQAYLTKTYLENVSILAAPLRPEFSEIIKPEHIRELFLELKKWYDIIIVDTHSHVDDLLLETLELSDEIYLLTNGNLPAVRNTKLFMDTLQSLQLKAKPQLVVNAVKKDDPLKLENMKKILGVKILTVLPSEEKIVKKSVATGIPFVADSPKKGLSKRFTKMADACLERHASLMSNDVLIGAGGRK</sequence>
<dbReference type="GO" id="GO:0005524">
    <property type="term" value="F:ATP binding"/>
    <property type="evidence" value="ECO:0007669"/>
    <property type="project" value="TreeGrafter"/>
</dbReference>
<accession>A0A5D4T5M6</accession>
<evidence type="ECO:0000313" key="2">
    <source>
        <dbReference type="EMBL" id="TYS71027.1"/>
    </source>
</evidence>
<proteinExistence type="predicted"/>
<dbReference type="GO" id="GO:0051782">
    <property type="term" value="P:negative regulation of cell division"/>
    <property type="evidence" value="ECO:0007669"/>
    <property type="project" value="TreeGrafter"/>
</dbReference>
<dbReference type="RefSeq" id="WP_148986925.1">
    <property type="nucleotide sequence ID" value="NZ_VTEV01000001.1"/>
</dbReference>
<dbReference type="PANTHER" id="PTHR43384:SF13">
    <property type="entry name" value="SLR0110 PROTEIN"/>
    <property type="match status" value="1"/>
</dbReference>
<dbReference type="GO" id="GO:0016887">
    <property type="term" value="F:ATP hydrolysis activity"/>
    <property type="evidence" value="ECO:0007669"/>
    <property type="project" value="TreeGrafter"/>
</dbReference>
<dbReference type="Gene3D" id="3.40.50.300">
    <property type="entry name" value="P-loop containing nucleotide triphosphate hydrolases"/>
    <property type="match status" value="1"/>
</dbReference>
<dbReference type="AlphaFoldDB" id="A0A5D4T5M6"/>
<gene>
    <name evidence="2" type="ORF">FZC76_03800</name>
</gene>
<feature type="domain" description="AAA" evidence="1">
    <location>
        <begin position="138"/>
        <end position="308"/>
    </location>
</feature>